<evidence type="ECO:0000313" key="1">
    <source>
        <dbReference type="EMBL" id="MBX50862.1"/>
    </source>
</evidence>
<name>A0A2P2P813_RHIMU</name>
<organism evidence="1">
    <name type="scientific">Rhizophora mucronata</name>
    <name type="common">Asiatic mangrove</name>
    <dbReference type="NCBI Taxonomy" id="61149"/>
    <lineage>
        <taxon>Eukaryota</taxon>
        <taxon>Viridiplantae</taxon>
        <taxon>Streptophyta</taxon>
        <taxon>Embryophyta</taxon>
        <taxon>Tracheophyta</taxon>
        <taxon>Spermatophyta</taxon>
        <taxon>Magnoliopsida</taxon>
        <taxon>eudicotyledons</taxon>
        <taxon>Gunneridae</taxon>
        <taxon>Pentapetalae</taxon>
        <taxon>rosids</taxon>
        <taxon>fabids</taxon>
        <taxon>Malpighiales</taxon>
        <taxon>Rhizophoraceae</taxon>
        <taxon>Rhizophora</taxon>
    </lineage>
</organism>
<proteinExistence type="predicted"/>
<reference evidence="1" key="1">
    <citation type="submission" date="2018-02" db="EMBL/GenBank/DDBJ databases">
        <title>Rhizophora mucronata_Transcriptome.</title>
        <authorList>
            <person name="Meera S.P."/>
            <person name="Sreeshan A."/>
            <person name="Augustine A."/>
        </authorList>
    </citation>
    <scope>NUCLEOTIDE SEQUENCE</scope>
    <source>
        <tissue evidence="1">Leaf</tissue>
    </source>
</reference>
<dbReference type="AlphaFoldDB" id="A0A2P2P813"/>
<accession>A0A2P2P813</accession>
<protein>
    <submittedName>
        <fullName evidence="1">Uncharacterized protein</fullName>
    </submittedName>
</protein>
<dbReference type="EMBL" id="GGEC01070378">
    <property type="protein sequence ID" value="MBX50862.1"/>
    <property type="molecule type" value="Transcribed_RNA"/>
</dbReference>
<sequence length="58" mass="6831">MDFIQIHPKLTTYNLYFQRNHVASSISFLSEQAQDGTEKQNKIKIYQSKIIKNPHACY</sequence>